<feature type="transmembrane region" description="Helical" evidence="1">
    <location>
        <begin position="73"/>
        <end position="94"/>
    </location>
</feature>
<protein>
    <submittedName>
        <fullName evidence="2">Uncharacterized protein</fullName>
    </submittedName>
</protein>
<accession>A0AAD8M0I7</accession>
<name>A0AAD8M0I7_9APIA</name>
<dbReference type="EMBL" id="JAUIZM010000011">
    <property type="protein sequence ID" value="KAK1357300.1"/>
    <property type="molecule type" value="Genomic_DNA"/>
</dbReference>
<sequence length="239" mass="26557">MVLSTITSRVQVQPSTMRMLYRIPIRILVNYEIGGTATAIIDLNVICTLVNYVAQSIILVQKYQCSIKDYPPYLDWITFAAAMISCVGTVSSLIKYKNRPPHKGRWFNFLFSLLLVAYTGHALAVHSDPRLWASVCSTVLLYVTKANSVYKKEYYLLGDTIVPISGLFRRGDVITAVAVSAEHAHLVNSLNQGGRNVTILVSGGEGVMTNLRMMEENSKAPFGRPLRVTSFSKDLECSE</sequence>
<keyword evidence="1" id="KW-1133">Transmembrane helix</keyword>
<comment type="caution">
    <text evidence="2">The sequence shown here is derived from an EMBL/GenBank/DDBJ whole genome shotgun (WGS) entry which is preliminary data.</text>
</comment>
<keyword evidence="1" id="KW-0812">Transmembrane</keyword>
<reference evidence="2" key="2">
    <citation type="submission" date="2023-05" db="EMBL/GenBank/DDBJ databases">
        <authorList>
            <person name="Schelkunov M.I."/>
        </authorList>
    </citation>
    <scope>NUCLEOTIDE SEQUENCE</scope>
    <source>
        <strain evidence="2">Hsosn_3</strain>
        <tissue evidence="2">Leaf</tissue>
    </source>
</reference>
<reference evidence="2" key="1">
    <citation type="submission" date="2023-02" db="EMBL/GenBank/DDBJ databases">
        <title>Genome of toxic invasive species Heracleum sosnowskyi carries increased number of genes despite the absence of recent whole-genome duplications.</title>
        <authorList>
            <person name="Schelkunov M."/>
            <person name="Shtratnikova V."/>
            <person name="Makarenko M."/>
            <person name="Klepikova A."/>
            <person name="Omelchenko D."/>
            <person name="Novikova G."/>
            <person name="Obukhova E."/>
            <person name="Bogdanov V."/>
            <person name="Penin A."/>
            <person name="Logacheva M."/>
        </authorList>
    </citation>
    <scope>NUCLEOTIDE SEQUENCE</scope>
    <source>
        <strain evidence="2">Hsosn_3</strain>
        <tissue evidence="2">Leaf</tissue>
    </source>
</reference>
<dbReference type="Proteomes" id="UP001237642">
    <property type="component" value="Unassembled WGS sequence"/>
</dbReference>
<keyword evidence="3" id="KW-1185">Reference proteome</keyword>
<proteinExistence type="predicted"/>
<feature type="transmembrane region" description="Helical" evidence="1">
    <location>
        <begin position="106"/>
        <end position="125"/>
    </location>
</feature>
<feature type="transmembrane region" description="Helical" evidence="1">
    <location>
        <begin position="27"/>
        <end position="53"/>
    </location>
</feature>
<evidence type="ECO:0000256" key="1">
    <source>
        <dbReference type="SAM" id="Phobius"/>
    </source>
</evidence>
<gene>
    <name evidence="2" type="ORF">POM88_050556</name>
</gene>
<organism evidence="2 3">
    <name type="scientific">Heracleum sosnowskyi</name>
    <dbReference type="NCBI Taxonomy" id="360622"/>
    <lineage>
        <taxon>Eukaryota</taxon>
        <taxon>Viridiplantae</taxon>
        <taxon>Streptophyta</taxon>
        <taxon>Embryophyta</taxon>
        <taxon>Tracheophyta</taxon>
        <taxon>Spermatophyta</taxon>
        <taxon>Magnoliopsida</taxon>
        <taxon>eudicotyledons</taxon>
        <taxon>Gunneridae</taxon>
        <taxon>Pentapetalae</taxon>
        <taxon>asterids</taxon>
        <taxon>campanulids</taxon>
        <taxon>Apiales</taxon>
        <taxon>Apiaceae</taxon>
        <taxon>Apioideae</taxon>
        <taxon>apioid superclade</taxon>
        <taxon>Tordylieae</taxon>
        <taxon>Tordyliinae</taxon>
        <taxon>Heracleum</taxon>
    </lineage>
</organism>
<evidence type="ECO:0000313" key="3">
    <source>
        <dbReference type="Proteomes" id="UP001237642"/>
    </source>
</evidence>
<dbReference type="AlphaFoldDB" id="A0AAD8M0I7"/>
<keyword evidence="1" id="KW-0472">Membrane</keyword>
<evidence type="ECO:0000313" key="2">
    <source>
        <dbReference type="EMBL" id="KAK1357300.1"/>
    </source>
</evidence>